<dbReference type="RefSeq" id="WP_076324726.1">
    <property type="nucleotide sequence ID" value="NZ_MRTF01000008.1"/>
</dbReference>
<protein>
    <submittedName>
        <fullName evidence="4">TetR family transcriptional regulator</fullName>
    </submittedName>
</protein>
<name>A0A1R1AX30_PAELA</name>
<feature type="domain" description="HTH tetR-type" evidence="3">
    <location>
        <begin position="6"/>
        <end position="66"/>
    </location>
</feature>
<sequence>MAPKTKFTKQDIVLAAFDIAQTDGIESITIRKVAERLGSSIAPIYVNFNDAEELVQQVVEKAFQVARGLIAKQQSGQPFRDIGMASLRFAKEYPVLYRDLIMKNNPHMKNTPEQIREVIGLMKLDPELAGFSDQELQSILLKMQTFQTGLCVMLANDLFTESVDDDRMIHMMDEAAEDFIRAARLRKQQET</sequence>
<reference evidence="4 5" key="1">
    <citation type="submission" date="2016-11" db="EMBL/GenBank/DDBJ databases">
        <title>Paenibacillus species isolates.</title>
        <authorList>
            <person name="Beno S.M."/>
        </authorList>
    </citation>
    <scope>NUCLEOTIDE SEQUENCE [LARGE SCALE GENOMIC DNA]</scope>
    <source>
        <strain evidence="4 5">FSL F4-0100</strain>
    </source>
</reference>
<dbReference type="STRING" id="1401.BK123_23150"/>
<proteinExistence type="predicted"/>
<dbReference type="AlphaFoldDB" id="A0A1R1AX30"/>
<dbReference type="InterPro" id="IPR001647">
    <property type="entry name" value="HTH_TetR"/>
</dbReference>
<dbReference type="OrthoDB" id="66596at2"/>
<dbReference type="Gene3D" id="1.10.357.10">
    <property type="entry name" value="Tetracycline Repressor, domain 2"/>
    <property type="match status" value="1"/>
</dbReference>
<evidence type="ECO:0000313" key="4">
    <source>
        <dbReference type="EMBL" id="OME90197.1"/>
    </source>
</evidence>
<dbReference type="Proteomes" id="UP000187074">
    <property type="component" value="Unassembled WGS sequence"/>
</dbReference>
<dbReference type="EMBL" id="MRTF01000008">
    <property type="protein sequence ID" value="OME90197.1"/>
    <property type="molecule type" value="Genomic_DNA"/>
</dbReference>
<organism evidence="4 5">
    <name type="scientific">Paenibacillus lautus</name>
    <name type="common">Bacillus lautus</name>
    <dbReference type="NCBI Taxonomy" id="1401"/>
    <lineage>
        <taxon>Bacteria</taxon>
        <taxon>Bacillati</taxon>
        <taxon>Bacillota</taxon>
        <taxon>Bacilli</taxon>
        <taxon>Bacillales</taxon>
        <taxon>Paenibacillaceae</taxon>
        <taxon>Paenibacillus</taxon>
    </lineage>
</organism>
<dbReference type="PROSITE" id="PS50977">
    <property type="entry name" value="HTH_TETR_2"/>
    <property type="match status" value="1"/>
</dbReference>
<accession>A0A1R1AX30</accession>
<dbReference type="GO" id="GO:0003677">
    <property type="term" value="F:DNA binding"/>
    <property type="evidence" value="ECO:0007669"/>
    <property type="project" value="UniProtKB-UniRule"/>
</dbReference>
<dbReference type="InterPro" id="IPR009057">
    <property type="entry name" value="Homeodomain-like_sf"/>
</dbReference>
<keyword evidence="1 2" id="KW-0238">DNA-binding</keyword>
<feature type="DNA-binding region" description="H-T-H motif" evidence="2">
    <location>
        <begin position="29"/>
        <end position="48"/>
    </location>
</feature>
<evidence type="ECO:0000256" key="1">
    <source>
        <dbReference type="ARBA" id="ARBA00023125"/>
    </source>
</evidence>
<evidence type="ECO:0000256" key="2">
    <source>
        <dbReference type="PROSITE-ProRule" id="PRU00335"/>
    </source>
</evidence>
<dbReference type="SUPFAM" id="SSF46689">
    <property type="entry name" value="Homeodomain-like"/>
    <property type="match status" value="1"/>
</dbReference>
<comment type="caution">
    <text evidence="4">The sequence shown here is derived from an EMBL/GenBank/DDBJ whole genome shotgun (WGS) entry which is preliminary data.</text>
</comment>
<gene>
    <name evidence="4" type="ORF">BK123_23150</name>
</gene>
<evidence type="ECO:0000259" key="3">
    <source>
        <dbReference type="PROSITE" id="PS50977"/>
    </source>
</evidence>
<evidence type="ECO:0000313" key="5">
    <source>
        <dbReference type="Proteomes" id="UP000187074"/>
    </source>
</evidence>